<keyword evidence="3" id="KW-1185">Reference proteome</keyword>
<organism evidence="2 3">
    <name type="scientific">Leuconostoc lactis</name>
    <dbReference type="NCBI Taxonomy" id="1246"/>
    <lineage>
        <taxon>Bacteria</taxon>
        <taxon>Bacillati</taxon>
        <taxon>Bacillota</taxon>
        <taxon>Bacilli</taxon>
        <taxon>Lactobacillales</taxon>
        <taxon>Lactobacillaceae</taxon>
        <taxon>Leuconostoc</taxon>
    </lineage>
</organism>
<feature type="coiled-coil region" evidence="1">
    <location>
        <begin position="34"/>
        <end position="68"/>
    </location>
</feature>
<dbReference type="RefSeq" id="WP_147001211.1">
    <property type="nucleotide sequence ID" value="NZ_CP042387.1"/>
</dbReference>
<sequence>MDPETSKVIGQLATIAVRNTATIIHDRIATSKAKKNDQETISELTEIIQELLSDKQDLQMISESLKDELVSQKLSDEDFDFIDQTVIPTIEKIVPDDNANTIANIEKLKPLLSRNTLHVLQTLGFNFKRGIGEPLTDLLSSLIRGMDNKQSDEISVAIVNRDVEYFRMMQDEDAFNRWQSIQKQ</sequence>
<dbReference type="AlphaFoldDB" id="A0AAP9JAI4"/>
<reference evidence="2 3" key="1">
    <citation type="submission" date="2019-06" db="EMBL/GenBank/DDBJ databases">
        <title>Genome analyses of bacteria isolated from kimchi.</title>
        <authorList>
            <person name="Lee S."/>
            <person name="Ahn S."/>
            <person name="Roh S."/>
        </authorList>
    </citation>
    <scope>NUCLEOTIDE SEQUENCE [LARGE SCALE GENOMIC DNA]</scope>
    <source>
        <strain evidence="2 3">CBA3625</strain>
    </source>
</reference>
<dbReference type="GeneID" id="66531912"/>
<gene>
    <name evidence="2" type="ORF">FGL83_06845</name>
</gene>
<protein>
    <submittedName>
        <fullName evidence="2">Uncharacterized protein</fullName>
    </submittedName>
</protein>
<accession>A0AAP9JAI4</accession>
<proteinExistence type="predicted"/>
<evidence type="ECO:0000256" key="1">
    <source>
        <dbReference type="SAM" id="Coils"/>
    </source>
</evidence>
<dbReference type="Proteomes" id="UP000321298">
    <property type="component" value="Chromosome"/>
</dbReference>
<evidence type="ECO:0000313" key="2">
    <source>
        <dbReference type="EMBL" id="QEA44406.1"/>
    </source>
</evidence>
<dbReference type="EMBL" id="CP042387">
    <property type="protein sequence ID" value="QEA44406.1"/>
    <property type="molecule type" value="Genomic_DNA"/>
</dbReference>
<evidence type="ECO:0000313" key="3">
    <source>
        <dbReference type="Proteomes" id="UP000321298"/>
    </source>
</evidence>
<name>A0AAP9JAI4_LEULA</name>
<keyword evidence="1" id="KW-0175">Coiled coil</keyword>